<name>S7T1N4_9BACT</name>
<dbReference type="OrthoDB" id="5470981at2"/>
<dbReference type="AlphaFoldDB" id="S7T1N4"/>
<keyword evidence="2" id="KW-0449">Lipoprotein</keyword>
<proteinExistence type="predicted"/>
<dbReference type="PATRIC" id="fig|1121439.3.peg.2942"/>
<sequence length="149" mass="16649">MTIKRFQLFAALLLLAFAVSCGSKAPPSPQVSEDVFVLTKAQGNISSGCIVVEATVEGNRAMLDHFSLQIEDMTLDCPQCPFAPQHRVEFGLEDQRVRFKGDRVQIIHCDISGARSYRFRLLGHNRIRSMAPAQTPVLPRPENPRLTQE</sequence>
<feature type="signal peptide" evidence="1">
    <location>
        <begin position="1"/>
        <end position="25"/>
    </location>
</feature>
<dbReference type="Proteomes" id="UP000014975">
    <property type="component" value="Unassembled WGS sequence"/>
</dbReference>
<gene>
    <name evidence="2" type="ORF">dsat_1555</name>
</gene>
<dbReference type="eggNOG" id="ENOG502ZWFA">
    <property type="taxonomic scope" value="Bacteria"/>
</dbReference>
<dbReference type="EMBL" id="ATHI01000032">
    <property type="protein sequence ID" value="EPR30415.1"/>
    <property type="molecule type" value="Genomic_DNA"/>
</dbReference>
<evidence type="ECO:0000256" key="1">
    <source>
        <dbReference type="SAM" id="SignalP"/>
    </source>
</evidence>
<organism evidence="2 3">
    <name type="scientific">Alkalidesulfovibrio alkalitolerans DSM 16529</name>
    <dbReference type="NCBI Taxonomy" id="1121439"/>
    <lineage>
        <taxon>Bacteria</taxon>
        <taxon>Pseudomonadati</taxon>
        <taxon>Thermodesulfobacteriota</taxon>
        <taxon>Desulfovibrionia</taxon>
        <taxon>Desulfovibrionales</taxon>
        <taxon>Desulfovibrionaceae</taxon>
        <taxon>Alkalidesulfovibrio</taxon>
    </lineage>
</organism>
<keyword evidence="3" id="KW-1185">Reference proteome</keyword>
<reference evidence="2 3" key="1">
    <citation type="journal article" date="2013" name="Genome Announc.">
        <title>Draft genome sequences for three mercury-methylating, sulfate-reducing bacteria.</title>
        <authorList>
            <person name="Brown S.D."/>
            <person name="Hurt R.A.Jr."/>
            <person name="Gilmour C.C."/>
            <person name="Elias D.A."/>
        </authorList>
    </citation>
    <scope>NUCLEOTIDE SEQUENCE [LARGE SCALE GENOMIC DNA]</scope>
    <source>
        <strain evidence="2 3">DSM 16529</strain>
    </source>
</reference>
<accession>S7T1N4</accession>
<evidence type="ECO:0000313" key="2">
    <source>
        <dbReference type="EMBL" id="EPR30415.1"/>
    </source>
</evidence>
<comment type="caution">
    <text evidence="2">The sequence shown here is derived from an EMBL/GenBank/DDBJ whole genome shotgun (WGS) entry which is preliminary data.</text>
</comment>
<feature type="chain" id="PRO_5004557000" evidence="1">
    <location>
        <begin position="26"/>
        <end position="149"/>
    </location>
</feature>
<dbReference type="PROSITE" id="PS51257">
    <property type="entry name" value="PROKAR_LIPOPROTEIN"/>
    <property type="match status" value="1"/>
</dbReference>
<dbReference type="STRING" id="1121439.dsat_1555"/>
<dbReference type="RefSeq" id="WP_020888251.1">
    <property type="nucleotide sequence ID" value="NZ_ATHI01000032.1"/>
</dbReference>
<protein>
    <submittedName>
        <fullName evidence="2">Putative lipoprotein</fullName>
    </submittedName>
</protein>
<keyword evidence="1" id="KW-0732">Signal</keyword>
<evidence type="ECO:0000313" key="3">
    <source>
        <dbReference type="Proteomes" id="UP000014975"/>
    </source>
</evidence>